<feature type="transmembrane region" description="Helical" evidence="12">
    <location>
        <begin position="61"/>
        <end position="79"/>
    </location>
</feature>
<dbReference type="PRINTS" id="PR00245">
    <property type="entry name" value="OLFACTORYR"/>
</dbReference>
<evidence type="ECO:0000256" key="7">
    <source>
        <dbReference type="ARBA" id="ARBA00023040"/>
    </source>
</evidence>
<evidence type="ECO:0000256" key="8">
    <source>
        <dbReference type="ARBA" id="ARBA00023136"/>
    </source>
</evidence>
<protein>
    <recommendedName>
        <fullName evidence="12">Olfactory receptor</fullName>
    </recommendedName>
</protein>
<feature type="transmembrane region" description="Helical" evidence="12">
    <location>
        <begin position="196"/>
        <end position="224"/>
    </location>
</feature>
<comment type="subcellular location">
    <subcellularLocation>
        <location evidence="1 12">Cell membrane</location>
        <topology evidence="1 12">Multi-pass membrane protein</topology>
    </subcellularLocation>
</comment>
<keyword evidence="4 11" id="KW-0812">Transmembrane</keyword>
<feature type="transmembrane region" description="Helical" evidence="12">
    <location>
        <begin position="26"/>
        <end position="49"/>
    </location>
</feature>
<keyword evidence="3 12" id="KW-0716">Sensory transduction</keyword>
<keyword evidence="14" id="KW-1185">Reference proteome</keyword>
<evidence type="ECO:0000256" key="1">
    <source>
        <dbReference type="ARBA" id="ARBA00004651"/>
    </source>
</evidence>
<feature type="domain" description="G-protein coupled receptors family 1 profile" evidence="13">
    <location>
        <begin position="41"/>
        <end position="289"/>
    </location>
</feature>
<evidence type="ECO:0000256" key="9">
    <source>
        <dbReference type="ARBA" id="ARBA00023170"/>
    </source>
</evidence>
<evidence type="ECO:0000256" key="11">
    <source>
        <dbReference type="RuleBase" id="RU000688"/>
    </source>
</evidence>
<comment type="similarity">
    <text evidence="11">Belongs to the G-protein coupled receptor 1 family.</text>
</comment>
<keyword evidence="2 12" id="KW-1003">Cell membrane</keyword>
<proteinExistence type="inferred from homology"/>
<evidence type="ECO:0000313" key="14">
    <source>
        <dbReference type="Proteomes" id="UP001190640"/>
    </source>
</evidence>
<evidence type="ECO:0000256" key="5">
    <source>
        <dbReference type="ARBA" id="ARBA00022725"/>
    </source>
</evidence>
<dbReference type="FunFam" id="1.20.1070.10:FF:000005">
    <property type="entry name" value="Olfactory receptor"/>
    <property type="match status" value="1"/>
</dbReference>
<dbReference type="GO" id="GO:0004984">
    <property type="term" value="F:olfactory receptor activity"/>
    <property type="evidence" value="ECO:0007669"/>
    <property type="project" value="InterPro"/>
</dbReference>
<dbReference type="InterPro" id="IPR000725">
    <property type="entry name" value="Olfact_rcpt"/>
</dbReference>
<evidence type="ECO:0000256" key="10">
    <source>
        <dbReference type="ARBA" id="ARBA00023224"/>
    </source>
</evidence>
<keyword evidence="6 12" id="KW-1133">Transmembrane helix</keyword>
<feature type="transmembrane region" description="Helical" evidence="12">
    <location>
        <begin position="140"/>
        <end position="160"/>
    </location>
</feature>
<keyword evidence="7 11" id="KW-0297">G-protein coupled receptor</keyword>
<keyword evidence="9 11" id="KW-0675">Receptor</keyword>
<dbReference type="PROSITE" id="PS50262">
    <property type="entry name" value="G_PROTEIN_RECEP_F1_2"/>
    <property type="match status" value="1"/>
</dbReference>
<name>A0AA97LC38_EUBMA</name>
<dbReference type="PANTHER" id="PTHR26453">
    <property type="entry name" value="OLFACTORY RECEPTOR"/>
    <property type="match status" value="1"/>
</dbReference>
<dbReference type="GeneID" id="129339328"/>
<keyword evidence="10 11" id="KW-0807">Transducer</keyword>
<dbReference type="PROSITE" id="PS00237">
    <property type="entry name" value="G_PROTEIN_RECEP_F1_1"/>
    <property type="match status" value="1"/>
</dbReference>
<feature type="transmembrane region" description="Helical" evidence="12">
    <location>
        <begin position="271"/>
        <end position="291"/>
    </location>
</feature>
<gene>
    <name evidence="15" type="primary">LOC129339328</name>
</gene>
<evidence type="ECO:0000256" key="3">
    <source>
        <dbReference type="ARBA" id="ARBA00022606"/>
    </source>
</evidence>
<keyword evidence="8 12" id="KW-0472">Membrane</keyword>
<keyword evidence="5 12" id="KW-0552">Olfaction</keyword>
<accession>A0AA97LC38</accession>
<evidence type="ECO:0000256" key="12">
    <source>
        <dbReference type="RuleBase" id="RU363047"/>
    </source>
</evidence>
<reference evidence="15" key="1">
    <citation type="submission" date="2025-08" db="UniProtKB">
        <authorList>
            <consortium name="RefSeq"/>
        </authorList>
    </citation>
    <scope>IDENTIFICATION</scope>
    <source>
        <tissue evidence="15">Blood</tissue>
    </source>
</reference>
<dbReference type="GO" id="GO:0005886">
    <property type="term" value="C:plasma membrane"/>
    <property type="evidence" value="ECO:0007669"/>
    <property type="project" value="UniProtKB-SubCell"/>
</dbReference>
<evidence type="ECO:0000259" key="13">
    <source>
        <dbReference type="PROSITE" id="PS50262"/>
    </source>
</evidence>
<dbReference type="AlphaFoldDB" id="A0AA97LC38"/>
<dbReference type="SUPFAM" id="SSF81321">
    <property type="entry name" value="Family A G protein-coupled receptor-like"/>
    <property type="match status" value="1"/>
</dbReference>
<organism evidence="14 15">
    <name type="scientific">Eublepharis macularius</name>
    <name type="common">Leopard gecko</name>
    <name type="synonym">Cyrtodactylus macularius</name>
    <dbReference type="NCBI Taxonomy" id="481883"/>
    <lineage>
        <taxon>Eukaryota</taxon>
        <taxon>Metazoa</taxon>
        <taxon>Chordata</taxon>
        <taxon>Craniata</taxon>
        <taxon>Vertebrata</taxon>
        <taxon>Euteleostomi</taxon>
        <taxon>Lepidosauria</taxon>
        <taxon>Squamata</taxon>
        <taxon>Bifurcata</taxon>
        <taxon>Gekkota</taxon>
        <taxon>Eublepharidae</taxon>
        <taxon>Eublepharinae</taxon>
        <taxon>Eublepharis</taxon>
    </lineage>
</organism>
<evidence type="ECO:0000313" key="15">
    <source>
        <dbReference type="RefSeq" id="XP_054849889.1"/>
    </source>
</evidence>
<dbReference type="CDD" id="cd15431">
    <property type="entry name" value="7tmA_OR13H-like"/>
    <property type="match status" value="1"/>
</dbReference>
<feature type="transmembrane region" description="Helical" evidence="12">
    <location>
        <begin position="236"/>
        <end position="259"/>
    </location>
</feature>
<evidence type="ECO:0000256" key="2">
    <source>
        <dbReference type="ARBA" id="ARBA00022475"/>
    </source>
</evidence>
<dbReference type="Gene3D" id="1.20.1070.10">
    <property type="entry name" value="Rhodopsin 7-helix transmembrane proteins"/>
    <property type="match status" value="1"/>
</dbReference>
<dbReference type="RefSeq" id="XP_054849889.1">
    <property type="nucleotide sequence ID" value="XM_054993914.1"/>
</dbReference>
<dbReference type="KEGG" id="emc:129339328"/>
<dbReference type="InterPro" id="IPR017452">
    <property type="entry name" value="GPCR_Rhodpsn_7TM"/>
</dbReference>
<sequence length="314" mass="35251">MSQENEIEVLEFILMGFSDHPRMEPLLFVIFTLIYMVTLFGNFGIIALATADPHLHTPMYFFLRHLAFLNLCYTTAVVPKMLSNLISVKKTISYLLCMVQMYISLFMGAAECVLLAVMALDRYVAVCHPLRYTIIMNHHVCLRIAAASWTLSFLISVVPLKLSLPPLCGPYVINHIFCEAPVLLHMICSDTSLNELLMLLGGIGTLMLPFLLVLVSYGHIIGAVIRIHSAGGRRKAFSTCSSHLTVVTIYYGTGMFMYMRPKSSYSPETDRLISVFYAVINPMLNPIIYSFRNNEVKASLMRAFGRNTLAKGLK</sequence>
<dbReference type="Pfam" id="PF13853">
    <property type="entry name" value="7tm_4"/>
    <property type="match status" value="1"/>
</dbReference>
<feature type="transmembrane region" description="Helical" evidence="12">
    <location>
        <begin position="99"/>
        <end position="120"/>
    </location>
</feature>
<dbReference type="PRINTS" id="PR00237">
    <property type="entry name" value="GPCRRHODOPSN"/>
</dbReference>
<dbReference type="GO" id="GO:0004930">
    <property type="term" value="F:G protein-coupled receptor activity"/>
    <property type="evidence" value="ECO:0007669"/>
    <property type="project" value="UniProtKB-KW"/>
</dbReference>
<evidence type="ECO:0000256" key="6">
    <source>
        <dbReference type="ARBA" id="ARBA00022989"/>
    </source>
</evidence>
<dbReference type="Proteomes" id="UP001190640">
    <property type="component" value="Chromosome 12"/>
</dbReference>
<dbReference type="InterPro" id="IPR000276">
    <property type="entry name" value="GPCR_Rhodpsn"/>
</dbReference>
<evidence type="ECO:0000256" key="4">
    <source>
        <dbReference type="ARBA" id="ARBA00022692"/>
    </source>
</evidence>